<dbReference type="Pfam" id="PF03466">
    <property type="entry name" value="LysR_substrate"/>
    <property type="match status" value="1"/>
</dbReference>
<feature type="domain" description="HTH lysR-type" evidence="5">
    <location>
        <begin position="4"/>
        <end position="61"/>
    </location>
</feature>
<keyword evidence="3" id="KW-0238">DNA-binding</keyword>
<reference evidence="6 7" key="1">
    <citation type="submission" date="2020-08" db="EMBL/GenBank/DDBJ databases">
        <title>Genome sequence of Rhizobiales bacterium strain IZ6.</title>
        <authorList>
            <person name="Nakai R."/>
            <person name="Naganuma T."/>
        </authorList>
    </citation>
    <scope>NUCLEOTIDE SEQUENCE [LARGE SCALE GENOMIC DNA]</scope>
    <source>
        <strain evidence="6 7">IZ6</strain>
    </source>
</reference>
<dbReference type="PROSITE" id="PS50931">
    <property type="entry name" value="HTH_LYSR"/>
    <property type="match status" value="1"/>
</dbReference>
<dbReference type="AlphaFoldDB" id="A0A6S6QQS1"/>
<comment type="similarity">
    <text evidence="1">Belongs to the LysR transcriptional regulatory family.</text>
</comment>
<sequence length="306" mass="34474">MKRYPLPGLDVFLSVARHGSLRAAAADRGVRPSAISQQLKALEIELGAPLFVRSTRSIRLTDAGELLLMRAQPAMANLVEGLEEIRALSEVPSGILKITVPEFALKLVLMPKLLEFQKAYPNVTLEVSVDDGLVDIISKGFHAGIRSGHQLHEDMVAVRLTPPLKDAFFAAPSYLDLHGRPKTPEDLAEHTCIIYRYVVSKRLERWRFLINGEEVEIPVSGRMIVNNTSFLLESTLAGYGIASFYEASIRDHVREGRLEHILKNYVTEYPGIYLYFPKSLQKLRRLRVFIDWFAVRAGQEPWAPID</sequence>
<dbReference type="InterPro" id="IPR000847">
    <property type="entry name" value="LysR_HTH_N"/>
</dbReference>
<dbReference type="Pfam" id="PF00126">
    <property type="entry name" value="HTH_1"/>
    <property type="match status" value="1"/>
</dbReference>
<keyword evidence="2" id="KW-0805">Transcription regulation</keyword>
<dbReference type="RefSeq" id="WP_222876950.1">
    <property type="nucleotide sequence ID" value="NZ_AP023361.1"/>
</dbReference>
<dbReference type="Proteomes" id="UP000515317">
    <property type="component" value="Chromosome"/>
</dbReference>
<protein>
    <submittedName>
        <fullName evidence="6">LysR family transcriptional regulator</fullName>
    </submittedName>
</protein>
<accession>A0A6S6QQS1</accession>
<dbReference type="PANTHER" id="PTHR30537">
    <property type="entry name" value="HTH-TYPE TRANSCRIPTIONAL REGULATOR"/>
    <property type="match status" value="1"/>
</dbReference>
<dbReference type="SUPFAM" id="SSF46785">
    <property type="entry name" value="Winged helix' DNA-binding domain"/>
    <property type="match status" value="1"/>
</dbReference>
<proteinExistence type="inferred from homology"/>
<keyword evidence="4" id="KW-0804">Transcription</keyword>
<evidence type="ECO:0000313" key="6">
    <source>
        <dbReference type="EMBL" id="BCJ90317.1"/>
    </source>
</evidence>
<dbReference type="InterPro" id="IPR005119">
    <property type="entry name" value="LysR_subst-bd"/>
</dbReference>
<dbReference type="InterPro" id="IPR058163">
    <property type="entry name" value="LysR-type_TF_proteobact-type"/>
</dbReference>
<dbReference type="EMBL" id="AP023361">
    <property type="protein sequence ID" value="BCJ90317.1"/>
    <property type="molecule type" value="Genomic_DNA"/>
</dbReference>
<evidence type="ECO:0000256" key="1">
    <source>
        <dbReference type="ARBA" id="ARBA00009437"/>
    </source>
</evidence>
<dbReference type="InterPro" id="IPR036388">
    <property type="entry name" value="WH-like_DNA-bd_sf"/>
</dbReference>
<gene>
    <name evidence="6" type="ORF">IZ6_10520</name>
</gene>
<dbReference type="InterPro" id="IPR036390">
    <property type="entry name" value="WH_DNA-bd_sf"/>
</dbReference>
<dbReference type="KEGG" id="tso:IZ6_10520"/>
<dbReference type="Gene3D" id="3.40.190.290">
    <property type="match status" value="1"/>
</dbReference>
<evidence type="ECO:0000256" key="3">
    <source>
        <dbReference type="ARBA" id="ARBA00023125"/>
    </source>
</evidence>
<keyword evidence="7" id="KW-1185">Reference proteome</keyword>
<dbReference type="Gene3D" id="1.10.10.10">
    <property type="entry name" value="Winged helix-like DNA-binding domain superfamily/Winged helix DNA-binding domain"/>
    <property type="match status" value="1"/>
</dbReference>
<dbReference type="GO" id="GO:0003700">
    <property type="term" value="F:DNA-binding transcription factor activity"/>
    <property type="evidence" value="ECO:0007669"/>
    <property type="project" value="InterPro"/>
</dbReference>
<dbReference type="GO" id="GO:0006351">
    <property type="term" value="P:DNA-templated transcription"/>
    <property type="evidence" value="ECO:0007669"/>
    <property type="project" value="TreeGrafter"/>
</dbReference>
<name>A0A6S6QQS1_9HYPH</name>
<evidence type="ECO:0000313" key="7">
    <source>
        <dbReference type="Proteomes" id="UP000515317"/>
    </source>
</evidence>
<organism evidence="6 7">
    <name type="scientific">Terrihabitans soli</name>
    <dbReference type="NCBI Taxonomy" id="708113"/>
    <lineage>
        <taxon>Bacteria</taxon>
        <taxon>Pseudomonadati</taxon>
        <taxon>Pseudomonadota</taxon>
        <taxon>Alphaproteobacteria</taxon>
        <taxon>Hyphomicrobiales</taxon>
        <taxon>Terrihabitans</taxon>
    </lineage>
</organism>
<dbReference type="FunFam" id="1.10.10.10:FF:000001">
    <property type="entry name" value="LysR family transcriptional regulator"/>
    <property type="match status" value="1"/>
</dbReference>
<dbReference type="GO" id="GO:0043565">
    <property type="term" value="F:sequence-specific DNA binding"/>
    <property type="evidence" value="ECO:0007669"/>
    <property type="project" value="TreeGrafter"/>
</dbReference>
<evidence type="ECO:0000259" key="5">
    <source>
        <dbReference type="PROSITE" id="PS50931"/>
    </source>
</evidence>
<dbReference type="SUPFAM" id="SSF53850">
    <property type="entry name" value="Periplasmic binding protein-like II"/>
    <property type="match status" value="1"/>
</dbReference>
<evidence type="ECO:0000256" key="4">
    <source>
        <dbReference type="ARBA" id="ARBA00023163"/>
    </source>
</evidence>
<evidence type="ECO:0000256" key="2">
    <source>
        <dbReference type="ARBA" id="ARBA00023015"/>
    </source>
</evidence>
<dbReference type="PANTHER" id="PTHR30537:SF1">
    <property type="entry name" value="HTH-TYPE TRANSCRIPTIONAL REGULATOR PGRR"/>
    <property type="match status" value="1"/>
</dbReference>